<evidence type="ECO:0000256" key="2">
    <source>
        <dbReference type="ARBA" id="ARBA00022827"/>
    </source>
</evidence>
<comment type="similarity">
    <text evidence="4">Belongs to the FMO family.</text>
</comment>
<comment type="cofactor">
    <cofactor evidence="4">
        <name>FAD</name>
        <dbReference type="ChEBI" id="CHEBI:57692"/>
    </cofactor>
</comment>
<evidence type="ECO:0000256" key="3">
    <source>
        <dbReference type="ARBA" id="ARBA00023002"/>
    </source>
</evidence>
<organism evidence="5 6">
    <name type="scientific">Trichonephila clavata</name>
    <name type="common">Joro spider</name>
    <name type="synonym">Nephila clavata</name>
    <dbReference type="NCBI Taxonomy" id="2740835"/>
    <lineage>
        <taxon>Eukaryota</taxon>
        <taxon>Metazoa</taxon>
        <taxon>Ecdysozoa</taxon>
        <taxon>Arthropoda</taxon>
        <taxon>Chelicerata</taxon>
        <taxon>Arachnida</taxon>
        <taxon>Araneae</taxon>
        <taxon>Araneomorphae</taxon>
        <taxon>Entelegynae</taxon>
        <taxon>Araneoidea</taxon>
        <taxon>Nephilidae</taxon>
        <taxon>Trichonephila</taxon>
    </lineage>
</organism>
<dbReference type="GO" id="GO:0004499">
    <property type="term" value="F:N,N-dimethylaniline monooxygenase activity"/>
    <property type="evidence" value="ECO:0007669"/>
    <property type="project" value="InterPro"/>
</dbReference>
<accession>A0A8X6L8M8</accession>
<keyword evidence="3 4" id="KW-0560">Oxidoreductase</keyword>
<gene>
    <name evidence="5" type="primary">NCL1_36095</name>
    <name evidence="5" type="ORF">TNCT_457511</name>
</gene>
<evidence type="ECO:0000256" key="1">
    <source>
        <dbReference type="ARBA" id="ARBA00022630"/>
    </source>
</evidence>
<dbReference type="GO" id="GO:0050660">
    <property type="term" value="F:flavin adenine dinucleotide binding"/>
    <property type="evidence" value="ECO:0007669"/>
    <property type="project" value="InterPro"/>
</dbReference>
<sequence>MSLRVDTISYCNDIASQFGAKPNFLKILLTDPMLFYKLVFGPFLSYQFRLQGPYAWDGARDAIMTVEKANTVSFDKREIR</sequence>
<dbReference type="OrthoDB" id="6435753at2759"/>
<evidence type="ECO:0000313" key="6">
    <source>
        <dbReference type="Proteomes" id="UP000887116"/>
    </source>
</evidence>
<dbReference type="InterPro" id="IPR020946">
    <property type="entry name" value="Flavin_mOase-like"/>
</dbReference>
<dbReference type="GO" id="GO:0050661">
    <property type="term" value="F:NADP binding"/>
    <property type="evidence" value="ECO:0007669"/>
    <property type="project" value="InterPro"/>
</dbReference>
<comment type="caution">
    <text evidence="5">The sequence shown here is derived from an EMBL/GenBank/DDBJ whole genome shotgun (WGS) entry which is preliminary data.</text>
</comment>
<dbReference type="EC" id="1.-.-.-" evidence="4"/>
<dbReference type="EMBL" id="BMAO01035167">
    <property type="protein sequence ID" value="GFR01766.1"/>
    <property type="molecule type" value="Genomic_DNA"/>
</dbReference>
<keyword evidence="6" id="KW-1185">Reference proteome</keyword>
<name>A0A8X6L8M8_TRICU</name>
<dbReference type="Proteomes" id="UP000887116">
    <property type="component" value="Unassembled WGS sequence"/>
</dbReference>
<proteinExistence type="inferred from homology"/>
<evidence type="ECO:0000256" key="4">
    <source>
        <dbReference type="RuleBase" id="RU361177"/>
    </source>
</evidence>
<keyword evidence="2 4" id="KW-0274">FAD</keyword>
<reference evidence="5" key="1">
    <citation type="submission" date="2020-07" db="EMBL/GenBank/DDBJ databases">
        <title>Multicomponent nature underlies the extraordinary mechanical properties of spider dragline silk.</title>
        <authorList>
            <person name="Kono N."/>
            <person name="Nakamura H."/>
            <person name="Mori M."/>
            <person name="Yoshida Y."/>
            <person name="Ohtoshi R."/>
            <person name="Malay A.D."/>
            <person name="Moran D.A.P."/>
            <person name="Tomita M."/>
            <person name="Numata K."/>
            <person name="Arakawa K."/>
        </authorList>
    </citation>
    <scope>NUCLEOTIDE SEQUENCE</scope>
</reference>
<keyword evidence="4 5" id="KW-0503">Monooxygenase</keyword>
<keyword evidence="1 4" id="KW-0285">Flavoprotein</keyword>
<dbReference type="AlphaFoldDB" id="A0A8X6L8M8"/>
<protein>
    <recommendedName>
        <fullName evidence="4">Flavin-containing monooxygenase</fullName>
        <ecNumber evidence="4">1.-.-.-</ecNumber>
    </recommendedName>
</protein>
<dbReference type="Pfam" id="PF00743">
    <property type="entry name" value="FMO-like"/>
    <property type="match status" value="1"/>
</dbReference>
<evidence type="ECO:0000313" key="5">
    <source>
        <dbReference type="EMBL" id="GFR01766.1"/>
    </source>
</evidence>